<name>A0ABR4XPX0_9LACO</name>
<proteinExistence type="predicted"/>
<evidence type="ECO:0000256" key="1">
    <source>
        <dbReference type="ARBA" id="ARBA00023002"/>
    </source>
</evidence>
<dbReference type="InterPro" id="IPR050139">
    <property type="entry name" value="GMP_reductase"/>
</dbReference>
<evidence type="ECO:0008006" key="4">
    <source>
        <dbReference type="Google" id="ProtNLM"/>
    </source>
</evidence>
<dbReference type="EMBL" id="AXCV01000333">
    <property type="protein sequence ID" value="KGO30122.1"/>
    <property type="molecule type" value="Genomic_DNA"/>
</dbReference>
<comment type="caution">
    <text evidence="2">The sequence shown here is derived from an EMBL/GenBank/DDBJ whole genome shotgun (WGS) entry which is preliminary data.</text>
</comment>
<keyword evidence="1" id="KW-0560">Oxidoreductase</keyword>
<dbReference type="Gene3D" id="3.20.20.70">
    <property type="entry name" value="Aldolase class I"/>
    <property type="match status" value="1"/>
</dbReference>
<feature type="non-terminal residue" evidence="2">
    <location>
        <position position="113"/>
    </location>
</feature>
<dbReference type="PANTHER" id="PTHR43170:SF5">
    <property type="entry name" value="GMP REDUCTASE"/>
    <property type="match status" value="1"/>
</dbReference>
<dbReference type="InterPro" id="IPR013785">
    <property type="entry name" value="Aldolase_TIM"/>
</dbReference>
<dbReference type="SUPFAM" id="SSF51412">
    <property type="entry name" value="Inosine monophosphate dehydrogenase (IMPDH)"/>
    <property type="match status" value="1"/>
</dbReference>
<keyword evidence="3" id="KW-1185">Reference proteome</keyword>
<accession>A0ABR4XPX0</accession>
<dbReference type="Proteomes" id="UP000030023">
    <property type="component" value="Unassembled WGS sequence"/>
</dbReference>
<reference evidence="2 3" key="1">
    <citation type="journal article" date="2014" name="Antonie Van Leeuwenhoek">
        <title>Oenococcus alcoholitolerans sp. nov., a lactic acid bacteria isolated from cachaca and ethanol fermentation processes.</title>
        <authorList>
            <person name="Badotti F."/>
            <person name="Moreira A.P."/>
            <person name="Tonon L.A."/>
            <person name="de Lucena B.T."/>
            <person name="Gomes Fde C."/>
            <person name="Kruger R."/>
            <person name="Thompson C.C."/>
            <person name="de Morais M.A.Jr."/>
            <person name="Rosa C.A."/>
            <person name="Thompson F.L."/>
        </authorList>
    </citation>
    <scope>NUCLEOTIDE SEQUENCE [LARGE SCALE GENOMIC DNA]</scope>
    <source>
        <strain evidence="2 3">UFRJ-M7.2.18</strain>
    </source>
</reference>
<evidence type="ECO:0000313" key="3">
    <source>
        <dbReference type="Proteomes" id="UP000030023"/>
    </source>
</evidence>
<sequence length="113" mass="12862">MEVFDYEDVQLIPNKCLINSRSEADTSVEFGGHRFKLPVVPANMASVIDEDLSVWLAEHGYFYVMHRFEPEKRFAFVADMAQRDLISSISVGVKTNDYQLIDQLAEAGLVPDY</sequence>
<organism evidence="2 3">
    <name type="scientific">Oenococcus alcoholitolerans</name>
    <dbReference type="NCBI Taxonomy" id="931074"/>
    <lineage>
        <taxon>Bacteria</taxon>
        <taxon>Bacillati</taxon>
        <taxon>Bacillota</taxon>
        <taxon>Bacilli</taxon>
        <taxon>Lactobacillales</taxon>
        <taxon>Lactobacillaceae</taxon>
        <taxon>Oenococcus</taxon>
    </lineage>
</organism>
<dbReference type="PANTHER" id="PTHR43170">
    <property type="entry name" value="GMP REDUCTASE"/>
    <property type="match status" value="1"/>
</dbReference>
<protein>
    <recommendedName>
        <fullName evidence="4">GMP reductase</fullName>
    </recommendedName>
</protein>
<evidence type="ECO:0000313" key="2">
    <source>
        <dbReference type="EMBL" id="KGO30122.1"/>
    </source>
</evidence>
<gene>
    <name evidence="2" type="ORF">Q757_06845</name>
</gene>